<dbReference type="GO" id="GO:0051118">
    <property type="term" value="F:glucan endo-1,3-alpha-glucosidase activity"/>
    <property type="evidence" value="ECO:0007669"/>
    <property type="project" value="InterPro"/>
</dbReference>
<proteinExistence type="predicted"/>
<name>A0A8S8ZI13_SORMA</name>
<dbReference type="Pfam" id="PF03659">
    <property type="entry name" value="Glyco_hydro_71"/>
    <property type="match status" value="1"/>
</dbReference>
<comment type="caution">
    <text evidence="2">The sequence shown here is derived from an EMBL/GenBank/DDBJ whole genome shotgun (WGS) entry which is preliminary data.</text>
</comment>
<evidence type="ECO:0000313" key="2">
    <source>
        <dbReference type="EMBL" id="KAA8628115.1"/>
    </source>
</evidence>
<dbReference type="EMBL" id="NMPR01000206">
    <property type="protein sequence ID" value="KAA8628115.1"/>
    <property type="molecule type" value="Genomic_DNA"/>
</dbReference>
<dbReference type="VEuPathDB" id="FungiDB:SMAC_07936"/>
<dbReference type="AlphaFoldDB" id="A0A8S8ZI13"/>
<evidence type="ECO:0000313" key="3">
    <source>
        <dbReference type="Proteomes" id="UP000433876"/>
    </source>
</evidence>
<organism evidence="2 3">
    <name type="scientific">Sordaria macrospora</name>
    <dbReference type="NCBI Taxonomy" id="5147"/>
    <lineage>
        <taxon>Eukaryota</taxon>
        <taxon>Fungi</taxon>
        <taxon>Dikarya</taxon>
        <taxon>Ascomycota</taxon>
        <taxon>Pezizomycotina</taxon>
        <taxon>Sordariomycetes</taxon>
        <taxon>Sordariomycetidae</taxon>
        <taxon>Sordariales</taxon>
        <taxon>Sordariaceae</taxon>
        <taxon>Sordaria</taxon>
    </lineage>
</organism>
<feature type="region of interest" description="Disordered" evidence="1">
    <location>
        <begin position="219"/>
        <end position="243"/>
    </location>
</feature>
<reference evidence="2 3" key="1">
    <citation type="submission" date="2017-07" db="EMBL/GenBank/DDBJ databases">
        <title>Genome sequence of the Sordaria macrospora wild type strain R19027.</title>
        <authorList>
            <person name="Nowrousian M."/>
            <person name="Teichert I."/>
            <person name="Kueck U."/>
        </authorList>
    </citation>
    <scope>NUCLEOTIDE SEQUENCE [LARGE SCALE GENOMIC DNA]</scope>
    <source>
        <strain evidence="2 3">R19027</strain>
        <tissue evidence="2">Mycelium</tissue>
    </source>
</reference>
<evidence type="ECO:0000256" key="1">
    <source>
        <dbReference type="SAM" id="MobiDB-lite"/>
    </source>
</evidence>
<feature type="region of interest" description="Disordered" evidence="1">
    <location>
        <begin position="1"/>
        <end position="22"/>
    </location>
</feature>
<accession>A0A8S8ZI13</accession>
<dbReference type="InterPro" id="IPR005197">
    <property type="entry name" value="Glyco_hydro_71"/>
</dbReference>
<protein>
    <submittedName>
        <fullName evidence="2">Uncharacterized protein</fullName>
    </submittedName>
</protein>
<feature type="compositionally biased region" description="Low complexity" evidence="1">
    <location>
        <begin position="231"/>
        <end position="243"/>
    </location>
</feature>
<gene>
    <name evidence="2" type="ORF">SMACR_07936</name>
</gene>
<sequence>MTGESHYIGPLDSKHTDDGNSKWVNDMPHEGWMDLAKPFIAAYKAGASKPDAYISEDQIIYWYRPTLKSLNCDATDTTLQDANNSSGNYFKGRPNGYETMEDAVFVVSLLKTAGQIKVTSGGNSAVTYQAPAGAFAQKIPMGVGKQRFELTRNGQSVLSGISSRDISSTCPCGIYNFNAFVGVLPFKTFGSLDSQGLASLTAGLHVSTCQPTPTLIATAPPSDDPQPMNNPLSSSTPPSPTTILTKTATTAPPVSTPTNCNGGTVANGESSNLAALCDFSCSQSYCPPGPCKCTSFGTPGWSVTPTKPPGCPAPGLDDTYKGLCAFTCARDYCPSGACSSNCG</sequence>
<dbReference type="Proteomes" id="UP000433876">
    <property type="component" value="Unassembled WGS sequence"/>
</dbReference>